<dbReference type="AlphaFoldDB" id="A2DC59"/>
<gene>
    <name evidence="5" type="ORF">TVAG_457350</name>
</gene>
<dbReference type="GO" id="GO:0006355">
    <property type="term" value="P:regulation of DNA-templated transcription"/>
    <property type="evidence" value="ECO:0000318"/>
    <property type="project" value="GO_Central"/>
</dbReference>
<dbReference type="InterPro" id="IPR009057">
    <property type="entry name" value="Homeodomain-like_sf"/>
</dbReference>
<dbReference type="SMART" id="SM00717">
    <property type="entry name" value="SANT"/>
    <property type="match status" value="2"/>
</dbReference>
<accession>A2DC59</accession>
<dbReference type="EMBL" id="DS113186">
    <property type="protein sequence ID" value="EAY22100.1"/>
    <property type="molecule type" value="Genomic_DNA"/>
</dbReference>
<organism evidence="5 6">
    <name type="scientific">Trichomonas vaginalis (strain ATCC PRA-98 / G3)</name>
    <dbReference type="NCBI Taxonomy" id="412133"/>
    <lineage>
        <taxon>Eukaryota</taxon>
        <taxon>Metamonada</taxon>
        <taxon>Parabasalia</taxon>
        <taxon>Trichomonadida</taxon>
        <taxon>Trichomonadidae</taxon>
        <taxon>Trichomonas</taxon>
    </lineage>
</organism>
<dbReference type="PROSITE" id="PS50090">
    <property type="entry name" value="MYB_LIKE"/>
    <property type="match status" value="2"/>
</dbReference>
<evidence type="ECO:0000313" key="5">
    <source>
        <dbReference type="EMBL" id="EAY22100.1"/>
    </source>
</evidence>
<dbReference type="InterPro" id="IPR050560">
    <property type="entry name" value="MYB_TF"/>
</dbReference>
<dbReference type="OrthoDB" id="2143914at2759"/>
<name>A2DC59_TRIV3</name>
<dbReference type="GO" id="GO:0005634">
    <property type="term" value="C:nucleus"/>
    <property type="evidence" value="ECO:0000318"/>
    <property type="project" value="GO_Central"/>
</dbReference>
<dbReference type="Gene3D" id="1.10.10.60">
    <property type="entry name" value="Homeodomain-like"/>
    <property type="match status" value="2"/>
</dbReference>
<dbReference type="FunFam" id="1.10.10.60:FF:000010">
    <property type="entry name" value="Transcriptional activator Myb isoform A"/>
    <property type="match status" value="1"/>
</dbReference>
<dbReference type="CDD" id="cd00167">
    <property type="entry name" value="SANT"/>
    <property type="match status" value="2"/>
</dbReference>
<feature type="domain" description="HTH myb-type" evidence="4">
    <location>
        <begin position="14"/>
        <end position="64"/>
    </location>
</feature>
<dbReference type="PANTHER" id="PTHR45614">
    <property type="entry name" value="MYB PROTEIN-RELATED"/>
    <property type="match status" value="1"/>
</dbReference>
<dbReference type="InterPro" id="IPR017930">
    <property type="entry name" value="Myb_dom"/>
</dbReference>
<keyword evidence="2 5" id="KW-0238">DNA-binding</keyword>
<dbReference type="STRING" id="5722.A2DC59"/>
<feature type="domain" description="HTH myb-type" evidence="4">
    <location>
        <begin position="69"/>
        <end position="115"/>
    </location>
</feature>
<dbReference type="KEGG" id="tva:5467653"/>
<proteinExistence type="predicted"/>
<protein>
    <submittedName>
        <fullName evidence="5">Myb-like DNA-binding domain containing protein</fullName>
    </submittedName>
</protein>
<dbReference type="GO" id="GO:0000978">
    <property type="term" value="F:RNA polymerase II cis-regulatory region sequence-specific DNA binding"/>
    <property type="evidence" value="ECO:0000318"/>
    <property type="project" value="GO_Central"/>
</dbReference>
<evidence type="ECO:0000259" key="4">
    <source>
        <dbReference type="PROSITE" id="PS51294"/>
    </source>
</evidence>
<evidence type="ECO:0000259" key="3">
    <source>
        <dbReference type="PROSITE" id="PS50090"/>
    </source>
</evidence>
<dbReference type="VEuPathDB" id="TrichDB:TVAGG3_0263060"/>
<dbReference type="RefSeq" id="XP_001583086.1">
    <property type="nucleotide sequence ID" value="XM_001583036.1"/>
</dbReference>
<dbReference type="SUPFAM" id="SSF46689">
    <property type="entry name" value="Homeodomain-like"/>
    <property type="match status" value="1"/>
</dbReference>
<evidence type="ECO:0000256" key="1">
    <source>
        <dbReference type="ARBA" id="ARBA00022737"/>
    </source>
</evidence>
<evidence type="ECO:0000256" key="2">
    <source>
        <dbReference type="ARBA" id="ARBA00023125"/>
    </source>
</evidence>
<feature type="domain" description="Myb-like" evidence="3">
    <location>
        <begin position="17"/>
        <end position="60"/>
    </location>
</feature>
<dbReference type="Proteomes" id="UP000001542">
    <property type="component" value="Unassembled WGS sequence"/>
</dbReference>
<dbReference type="InParanoid" id="A2DC59"/>
<sequence length="174" mass="19998">MFQAEFAKVLLPPKTLWTKEEDKLLTSVVQQFGPRKWNFIAEHIPGRTGKQCRERWVSHISPELINIEWNASDDEQLINLHNSLGNKWAKIAQFFPGRPPNAIKNRFNCLLRKKARDSRLSPCPSDSNEKINSKDTTHNEDVSIASFFELEAANDFGQIDCESLFDSSVFSIEF</sequence>
<keyword evidence="1" id="KW-0677">Repeat</keyword>
<dbReference type="Pfam" id="PF13921">
    <property type="entry name" value="Myb_DNA-bind_6"/>
    <property type="match status" value="1"/>
</dbReference>
<dbReference type="VEuPathDB" id="TrichDB:TVAG_457350"/>
<reference evidence="5" key="1">
    <citation type="submission" date="2006-10" db="EMBL/GenBank/DDBJ databases">
        <authorList>
            <person name="Amadeo P."/>
            <person name="Zhao Q."/>
            <person name="Wortman J."/>
            <person name="Fraser-Liggett C."/>
            <person name="Carlton J."/>
        </authorList>
    </citation>
    <scope>NUCLEOTIDE SEQUENCE</scope>
    <source>
        <strain evidence="5">G3</strain>
    </source>
</reference>
<dbReference type="eggNOG" id="KOG0048">
    <property type="taxonomic scope" value="Eukaryota"/>
</dbReference>
<reference evidence="5" key="2">
    <citation type="journal article" date="2007" name="Science">
        <title>Draft genome sequence of the sexually transmitted pathogen Trichomonas vaginalis.</title>
        <authorList>
            <person name="Carlton J.M."/>
            <person name="Hirt R.P."/>
            <person name="Silva J.C."/>
            <person name="Delcher A.L."/>
            <person name="Schatz M."/>
            <person name="Zhao Q."/>
            <person name="Wortman J.R."/>
            <person name="Bidwell S.L."/>
            <person name="Alsmark U.C.M."/>
            <person name="Besteiro S."/>
            <person name="Sicheritz-Ponten T."/>
            <person name="Noel C.J."/>
            <person name="Dacks J.B."/>
            <person name="Foster P.G."/>
            <person name="Simillion C."/>
            <person name="Van de Peer Y."/>
            <person name="Miranda-Saavedra D."/>
            <person name="Barton G.J."/>
            <person name="Westrop G.D."/>
            <person name="Mueller S."/>
            <person name="Dessi D."/>
            <person name="Fiori P.L."/>
            <person name="Ren Q."/>
            <person name="Paulsen I."/>
            <person name="Zhang H."/>
            <person name="Bastida-Corcuera F.D."/>
            <person name="Simoes-Barbosa A."/>
            <person name="Brown M.T."/>
            <person name="Hayes R.D."/>
            <person name="Mukherjee M."/>
            <person name="Okumura C.Y."/>
            <person name="Schneider R."/>
            <person name="Smith A.J."/>
            <person name="Vanacova S."/>
            <person name="Villalvazo M."/>
            <person name="Haas B.J."/>
            <person name="Pertea M."/>
            <person name="Feldblyum T.V."/>
            <person name="Utterback T.R."/>
            <person name="Shu C.L."/>
            <person name="Osoegawa K."/>
            <person name="de Jong P.J."/>
            <person name="Hrdy I."/>
            <person name="Horvathova L."/>
            <person name="Zubacova Z."/>
            <person name="Dolezal P."/>
            <person name="Malik S.B."/>
            <person name="Logsdon J.M. Jr."/>
            <person name="Henze K."/>
            <person name="Gupta A."/>
            <person name="Wang C.C."/>
            <person name="Dunne R.L."/>
            <person name="Upcroft J.A."/>
            <person name="Upcroft P."/>
            <person name="White O."/>
            <person name="Salzberg S.L."/>
            <person name="Tang P."/>
            <person name="Chiu C.-H."/>
            <person name="Lee Y.-S."/>
            <person name="Embley T.M."/>
            <person name="Coombs G.H."/>
            <person name="Mottram J.C."/>
            <person name="Tachezy J."/>
            <person name="Fraser-Liggett C.M."/>
            <person name="Johnson P.J."/>
        </authorList>
    </citation>
    <scope>NUCLEOTIDE SEQUENCE [LARGE SCALE GENOMIC DNA]</scope>
    <source>
        <strain evidence="5">G3</strain>
    </source>
</reference>
<keyword evidence="6" id="KW-1185">Reference proteome</keyword>
<evidence type="ECO:0000313" key="6">
    <source>
        <dbReference type="Proteomes" id="UP000001542"/>
    </source>
</evidence>
<dbReference type="PROSITE" id="PS51294">
    <property type="entry name" value="HTH_MYB"/>
    <property type="match status" value="2"/>
</dbReference>
<dbReference type="PANTHER" id="PTHR45614:SF25">
    <property type="entry name" value="MYB PROTEIN"/>
    <property type="match status" value="1"/>
</dbReference>
<dbReference type="SMR" id="A2DC59"/>
<dbReference type="InterPro" id="IPR001005">
    <property type="entry name" value="SANT/Myb"/>
</dbReference>
<dbReference type="GO" id="GO:0000981">
    <property type="term" value="F:DNA-binding transcription factor activity, RNA polymerase II-specific"/>
    <property type="evidence" value="ECO:0000318"/>
    <property type="project" value="GO_Central"/>
</dbReference>
<feature type="domain" description="Myb-like" evidence="3">
    <location>
        <begin position="61"/>
        <end position="111"/>
    </location>
</feature>